<protein>
    <submittedName>
        <fullName evidence="2">Uncharacterized protein</fullName>
    </submittedName>
</protein>
<proteinExistence type="predicted"/>
<dbReference type="PANTHER" id="PTHR38167">
    <property type="entry name" value="C2H2-TYPE DOMAIN-CONTAINING PROTEIN"/>
    <property type="match status" value="1"/>
</dbReference>
<accession>A0A397HSH7</accession>
<comment type="caution">
    <text evidence="2">The sequence shown here is derived from an EMBL/GenBank/DDBJ whole genome shotgun (WGS) entry which is preliminary data.</text>
</comment>
<dbReference type="EMBL" id="NKHU02000014">
    <property type="protein sequence ID" value="RHZ65982.1"/>
    <property type="molecule type" value="Genomic_DNA"/>
</dbReference>
<dbReference type="AlphaFoldDB" id="A0A397HSH7"/>
<feature type="compositionally biased region" description="Acidic residues" evidence="1">
    <location>
        <begin position="62"/>
        <end position="78"/>
    </location>
</feature>
<evidence type="ECO:0000256" key="1">
    <source>
        <dbReference type="SAM" id="MobiDB-lite"/>
    </source>
</evidence>
<evidence type="ECO:0000313" key="2">
    <source>
        <dbReference type="EMBL" id="RHZ65982.1"/>
    </source>
</evidence>
<gene>
    <name evidence="2" type="ORF">CDV56_109054</name>
</gene>
<dbReference type="GeneID" id="38131028"/>
<dbReference type="VEuPathDB" id="FungiDB:CDV56_109054"/>
<evidence type="ECO:0000313" key="3">
    <source>
        <dbReference type="Proteomes" id="UP000215305"/>
    </source>
</evidence>
<dbReference type="RefSeq" id="XP_026618082.1">
    <property type="nucleotide sequence ID" value="XM_026762673.1"/>
</dbReference>
<dbReference type="STRING" id="41047.A0A397HSH7"/>
<keyword evidence="3" id="KW-1185">Reference proteome</keyword>
<dbReference type="OrthoDB" id="5422613at2759"/>
<dbReference type="Proteomes" id="UP000215305">
    <property type="component" value="Unassembled WGS sequence"/>
</dbReference>
<reference evidence="2" key="1">
    <citation type="submission" date="2018-08" db="EMBL/GenBank/DDBJ databases">
        <title>Draft genome sequence of azole-resistant Aspergillus thermomutatus (Neosartorya pseudofischeri) strain HMR AF 39, isolated from a human nasal aspirate.</title>
        <authorList>
            <person name="Parent-Michaud M."/>
            <person name="Dufresne P.J."/>
            <person name="Fournier E."/>
            <person name="Martineau C."/>
            <person name="Moreira S."/>
            <person name="Perkins V."/>
            <person name="De Repentigny L."/>
            <person name="Dufresne S.F."/>
        </authorList>
    </citation>
    <scope>NUCLEOTIDE SEQUENCE [LARGE SCALE GENOMIC DNA]</scope>
    <source>
        <strain evidence="2">HMR AF 39</strain>
    </source>
</reference>
<organism evidence="2 3">
    <name type="scientific">Aspergillus thermomutatus</name>
    <name type="common">Neosartorya pseudofischeri</name>
    <dbReference type="NCBI Taxonomy" id="41047"/>
    <lineage>
        <taxon>Eukaryota</taxon>
        <taxon>Fungi</taxon>
        <taxon>Dikarya</taxon>
        <taxon>Ascomycota</taxon>
        <taxon>Pezizomycotina</taxon>
        <taxon>Eurotiomycetes</taxon>
        <taxon>Eurotiomycetidae</taxon>
        <taxon>Eurotiales</taxon>
        <taxon>Aspergillaceae</taxon>
        <taxon>Aspergillus</taxon>
        <taxon>Aspergillus subgen. Fumigati</taxon>
    </lineage>
</organism>
<name>A0A397HSH7_ASPTH</name>
<feature type="region of interest" description="Disordered" evidence="1">
    <location>
        <begin position="60"/>
        <end position="95"/>
    </location>
</feature>
<dbReference type="PANTHER" id="PTHR38167:SF1">
    <property type="entry name" value="C2H2-TYPE DOMAIN-CONTAINING PROTEIN"/>
    <property type="match status" value="1"/>
</dbReference>
<sequence length="203" mass="23024">MVNPAIANPEDFIAQFNKALNAASSSRLRHIIRDLCRLLPPAISIVSDTLLVTEDQVAVERDDADSNSDSESDFDSDAASETSAGEPEPADGILEVRAPPVPVAAARKRLRPRYAVCVQCEAEYDVTLNDRESCYYHPAPPEPDDDAWAEHDEYMRGDVNTEEMRQEYPDKFYYPCCDREYGEEGCKVDWHEEDTSGRKRRRY</sequence>